<name>A0A2N9JH80_9ACTN</name>
<dbReference type="GO" id="GO:0004789">
    <property type="term" value="F:thiamine-phosphate diphosphorylase activity"/>
    <property type="evidence" value="ECO:0007669"/>
    <property type="project" value="UniProtKB-EC"/>
</dbReference>
<feature type="domain" description="Thiamine phosphate synthase/TenI" evidence="5">
    <location>
        <begin position="16"/>
        <end position="201"/>
    </location>
</feature>
<evidence type="ECO:0000256" key="4">
    <source>
        <dbReference type="SAM" id="MobiDB-lite"/>
    </source>
</evidence>
<dbReference type="KEGG" id="mgg:MPLG2_2414"/>
<dbReference type="Pfam" id="PF02581">
    <property type="entry name" value="TMP-TENI"/>
    <property type="match status" value="1"/>
</dbReference>
<dbReference type="CDD" id="cd00564">
    <property type="entry name" value="TMP_TenI"/>
    <property type="match status" value="1"/>
</dbReference>
<dbReference type="InterPro" id="IPR013785">
    <property type="entry name" value="Aldolase_TIM"/>
</dbReference>
<dbReference type="EMBL" id="LT985188">
    <property type="protein sequence ID" value="SPD87444.1"/>
    <property type="molecule type" value="Genomic_DNA"/>
</dbReference>
<accession>A0A2N9JH80</accession>
<dbReference type="AlphaFoldDB" id="A0A2N9JH80"/>
<organism evidence="6 7">
    <name type="scientific">Micropruina glycogenica</name>
    <dbReference type="NCBI Taxonomy" id="75385"/>
    <lineage>
        <taxon>Bacteria</taxon>
        <taxon>Bacillati</taxon>
        <taxon>Actinomycetota</taxon>
        <taxon>Actinomycetes</taxon>
        <taxon>Propionibacteriales</taxon>
        <taxon>Nocardioidaceae</taxon>
        <taxon>Micropruina</taxon>
    </lineage>
</organism>
<evidence type="ECO:0000313" key="6">
    <source>
        <dbReference type="EMBL" id="SPD87444.1"/>
    </source>
</evidence>
<keyword evidence="7" id="KW-1185">Reference proteome</keyword>
<evidence type="ECO:0000256" key="2">
    <source>
        <dbReference type="ARBA" id="ARBA00004948"/>
    </source>
</evidence>
<dbReference type="InterPro" id="IPR022998">
    <property type="entry name" value="ThiamineP_synth_TenI"/>
</dbReference>
<dbReference type="SUPFAM" id="SSF51391">
    <property type="entry name" value="Thiamin phosphate synthase"/>
    <property type="match status" value="1"/>
</dbReference>
<dbReference type="Gene3D" id="3.20.20.70">
    <property type="entry name" value="Aldolase class I"/>
    <property type="match status" value="1"/>
</dbReference>
<evidence type="ECO:0000256" key="3">
    <source>
        <dbReference type="ARBA" id="ARBA00022977"/>
    </source>
</evidence>
<keyword evidence="3" id="KW-0784">Thiamine biosynthesis</keyword>
<feature type="region of interest" description="Disordered" evidence="4">
    <location>
        <begin position="245"/>
        <end position="264"/>
    </location>
</feature>
<comment type="pathway">
    <text evidence="2">Cofactor biosynthesis; thiamine diphosphate biosynthesis.</text>
</comment>
<dbReference type="InterPro" id="IPR036206">
    <property type="entry name" value="ThiamineP_synth_sf"/>
</dbReference>
<dbReference type="RefSeq" id="WP_158681082.1">
    <property type="nucleotide sequence ID" value="NZ_BAAAGO010000021.1"/>
</dbReference>
<evidence type="ECO:0000313" key="7">
    <source>
        <dbReference type="Proteomes" id="UP000238164"/>
    </source>
</evidence>
<comment type="function">
    <text evidence="1">Condenses 4-methyl-5-(beta-hydroxyethyl)thiazole monophosphate (THZ-P) and 2-methyl-4-amino-5-hydroxymethyl pyrimidine pyrophosphate (HMP-PP) to form thiamine monophosphate (TMP).</text>
</comment>
<reference evidence="6 7" key="1">
    <citation type="submission" date="2018-02" db="EMBL/GenBank/DDBJ databases">
        <authorList>
            <person name="Cohen D.B."/>
            <person name="Kent A.D."/>
        </authorList>
    </citation>
    <scope>NUCLEOTIDE SEQUENCE [LARGE SCALE GENOMIC DNA]</scope>
    <source>
        <strain evidence="6">1</strain>
    </source>
</reference>
<dbReference type="OrthoDB" id="3243336at2"/>
<protein>
    <submittedName>
        <fullName evidence="6">Thiamine-phosphate synthase</fullName>
        <ecNumber evidence="6">2.5.1.3</ecNumber>
    </submittedName>
</protein>
<dbReference type="PANTHER" id="PTHR20857:SF15">
    <property type="entry name" value="THIAMINE-PHOSPHATE SYNTHASE"/>
    <property type="match status" value="1"/>
</dbReference>
<dbReference type="Proteomes" id="UP000238164">
    <property type="component" value="Chromosome 1"/>
</dbReference>
<proteinExistence type="predicted"/>
<evidence type="ECO:0000256" key="1">
    <source>
        <dbReference type="ARBA" id="ARBA00003814"/>
    </source>
</evidence>
<sequence length="264" mass="27958">MTALRGIDVRLRLARLCCVTDGRRVTGDLGGFAADVMGAGVDLVELRDDRASDTEKLSALDVLRTAALRSQGLVSVYADPELAREFGADVLHLPKGRPEAEKARRYVHRWAKLGRSCYTVKDVDAAVADDQIDFFTVGPSFGGLALFGRPPGLDLVRHAAAVAPPQAKGAKPWFAIGGITLTNLDQVLAAGARRVAVGRAICDADDPGAAAGSFGDRLRAAWGDEMDAFTIDAVGKEGRFRTLGVTRDDADSPGTTPVDTDPEI</sequence>
<evidence type="ECO:0000259" key="5">
    <source>
        <dbReference type="Pfam" id="PF02581"/>
    </source>
</evidence>
<dbReference type="GO" id="GO:0009228">
    <property type="term" value="P:thiamine biosynthetic process"/>
    <property type="evidence" value="ECO:0007669"/>
    <property type="project" value="UniProtKB-KW"/>
</dbReference>
<gene>
    <name evidence="6" type="primary">thiE</name>
    <name evidence="6" type="ORF">MPLG2_2414</name>
</gene>
<dbReference type="PANTHER" id="PTHR20857">
    <property type="entry name" value="THIAMINE-PHOSPHATE PYROPHOSPHORYLASE"/>
    <property type="match status" value="1"/>
</dbReference>
<dbReference type="EC" id="2.5.1.3" evidence="6"/>
<dbReference type="GO" id="GO:0005737">
    <property type="term" value="C:cytoplasm"/>
    <property type="evidence" value="ECO:0007669"/>
    <property type="project" value="TreeGrafter"/>
</dbReference>
<keyword evidence="6" id="KW-0808">Transferase</keyword>